<dbReference type="Gene3D" id="3.60.21.10">
    <property type="match status" value="1"/>
</dbReference>
<dbReference type="FunCoup" id="A0A139WAW8">
    <property type="interactions" value="2"/>
</dbReference>
<dbReference type="EMBL" id="KQ971380">
    <property type="protein sequence ID" value="KYB25011.1"/>
    <property type="molecule type" value="Genomic_DNA"/>
</dbReference>
<reference evidence="8 9" key="2">
    <citation type="journal article" date="2010" name="Nucleic Acids Res.">
        <title>BeetleBase in 2010: revisions to provide comprehensive genomic information for Tribolium castaneum.</title>
        <authorList>
            <person name="Kim H.S."/>
            <person name="Murphy T."/>
            <person name="Xia J."/>
            <person name="Caragea D."/>
            <person name="Park Y."/>
            <person name="Beeman R.W."/>
            <person name="Lorenzen M.D."/>
            <person name="Butcher S."/>
            <person name="Manak J.R."/>
            <person name="Brown S.J."/>
        </authorList>
    </citation>
    <scope>NUCLEOTIDE SEQUENCE [LARGE SCALE GENOMIC DNA]</scope>
    <source>
        <strain evidence="8 9">Georgia GA2</strain>
    </source>
</reference>
<evidence type="ECO:0000313" key="8">
    <source>
        <dbReference type="EMBL" id="KYB25011.1"/>
    </source>
</evidence>
<evidence type="ECO:0000256" key="5">
    <source>
        <dbReference type="ARBA" id="ARBA00023180"/>
    </source>
</evidence>
<evidence type="ECO:0000256" key="1">
    <source>
        <dbReference type="ARBA" id="ARBA00004613"/>
    </source>
</evidence>
<dbReference type="InterPro" id="IPR045473">
    <property type="entry name" value="ASM_C"/>
</dbReference>
<evidence type="ECO:0000259" key="6">
    <source>
        <dbReference type="Pfam" id="PF00149"/>
    </source>
</evidence>
<evidence type="ECO:0000256" key="2">
    <source>
        <dbReference type="ARBA" id="ARBA00008234"/>
    </source>
</evidence>
<evidence type="ECO:0000256" key="3">
    <source>
        <dbReference type="ARBA" id="ARBA00022525"/>
    </source>
</evidence>
<evidence type="ECO:0000313" key="9">
    <source>
        <dbReference type="Proteomes" id="UP000007266"/>
    </source>
</evidence>
<evidence type="ECO:0000259" key="7">
    <source>
        <dbReference type="Pfam" id="PF19272"/>
    </source>
</evidence>
<keyword evidence="4" id="KW-0378">Hydrolase</keyword>
<comment type="similarity">
    <text evidence="2">Belongs to the acid sphingomyelinase family.</text>
</comment>
<reference evidence="8 9" key="1">
    <citation type="journal article" date="2008" name="Nature">
        <title>The genome of the model beetle and pest Tribolium castaneum.</title>
        <authorList>
            <consortium name="Tribolium Genome Sequencing Consortium"/>
            <person name="Richards S."/>
            <person name="Gibbs R.A."/>
            <person name="Weinstock G.M."/>
            <person name="Brown S.J."/>
            <person name="Denell R."/>
            <person name="Beeman R.W."/>
            <person name="Gibbs R."/>
            <person name="Beeman R.W."/>
            <person name="Brown S.J."/>
            <person name="Bucher G."/>
            <person name="Friedrich M."/>
            <person name="Grimmelikhuijzen C.J."/>
            <person name="Klingler M."/>
            <person name="Lorenzen M."/>
            <person name="Richards S."/>
            <person name="Roth S."/>
            <person name="Schroder R."/>
            <person name="Tautz D."/>
            <person name="Zdobnov E.M."/>
            <person name="Muzny D."/>
            <person name="Gibbs R.A."/>
            <person name="Weinstock G.M."/>
            <person name="Attaway T."/>
            <person name="Bell S."/>
            <person name="Buhay C.J."/>
            <person name="Chandrabose M.N."/>
            <person name="Chavez D."/>
            <person name="Clerk-Blankenburg K.P."/>
            <person name="Cree A."/>
            <person name="Dao M."/>
            <person name="Davis C."/>
            <person name="Chacko J."/>
            <person name="Dinh H."/>
            <person name="Dugan-Rocha S."/>
            <person name="Fowler G."/>
            <person name="Garner T.T."/>
            <person name="Garnes J."/>
            <person name="Gnirke A."/>
            <person name="Hawes A."/>
            <person name="Hernandez J."/>
            <person name="Hines S."/>
            <person name="Holder M."/>
            <person name="Hume J."/>
            <person name="Jhangiani S.N."/>
            <person name="Joshi V."/>
            <person name="Khan Z.M."/>
            <person name="Jackson L."/>
            <person name="Kovar C."/>
            <person name="Kowis A."/>
            <person name="Lee S."/>
            <person name="Lewis L.R."/>
            <person name="Margolis J."/>
            <person name="Morgan M."/>
            <person name="Nazareth L.V."/>
            <person name="Nguyen N."/>
            <person name="Okwuonu G."/>
            <person name="Parker D."/>
            <person name="Richards S."/>
            <person name="Ruiz S.J."/>
            <person name="Santibanez J."/>
            <person name="Savard J."/>
            <person name="Scherer S.E."/>
            <person name="Schneider B."/>
            <person name="Sodergren E."/>
            <person name="Tautz D."/>
            <person name="Vattahil S."/>
            <person name="Villasana D."/>
            <person name="White C.S."/>
            <person name="Wright R."/>
            <person name="Park Y."/>
            <person name="Beeman R.W."/>
            <person name="Lord J."/>
            <person name="Oppert B."/>
            <person name="Lorenzen M."/>
            <person name="Brown S."/>
            <person name="Wang L."/>
            <person name="Savard J."/>
            <person name="Tautz D."/>
            <person name="Richards S."/>
            <person name="Weinstock G."/>
            <person name="Gibbs R.A."/>
            <person name="Liu Y."/>
            <person name="Worley K."/>
            <person name="Weinstock G."/>
            <person name="Elsik C.G."/>
            <person name="Reese J.T."/>
            <person name="Elhaik E."/>
            <person name="Landan G."/>
            <person name="Graur D."/>
            <person name="Arensburger P."/>
            <person name="Atkinson P."/>
            <person name="Beeman R.W."/>
            <person name="Beidler J."/>
            <person name="Brown S.J."/>
            <person name="Demuth J.P."/>
            <person name="Drury D.W."/>
            <person name="Du Y.Z."/>
            <person name="Fujiwara H."/>
            <person name="Lorenzen M."/>
            <person name="Maselli V."/>
            <person name="Osanai M."/>
            <person name="Park Y."/>
            <person name="Robertson H.M."/>
            <person name="Tu Z."/>
            <person name="Wang J.J."/>
            <person name="Wang S."/>
            <person name="Richards S."/>
            <person name="Song H."/>
            <person name="Zhang L."/>
            <person name="Sodergren E."/>
            <person name="Werner D."/>
            <person name="Stanke M."/>
            <person name="Morgenstern B."/>
            <person name="Solovyev V."/>
            <person name="Kosarev P."/>
            <person name="Brown G."/>
            <person name="Chen H.C."/>
            <person name="Ermolaeva O."/>
            <person name="Hlavina W."/>
            <person name="Kapustin Y."/>
            <person name="Kiryutin B."/>
            <person name="Kitts P."/>
            <person name="Maglott D."/>
            <person name="Pruitt K."/>
            <person name="Sapojnikov V."/>
            <person name="Souvorov A."/>
            <person name="Mackey A.J."/>
            <person name="Waterhouse R.M."/>
            <person name="Wyder S."/>
            <person name="Zdobnov E.M."/>
            <person name="Zdobnov E.M."/>
            <person name="Wyder S."/>
            <person name="Kriventseva E.V."/>
            <person name="Kadowaki T."/>
            <person name="Bork P."/>
            <person name="Aranda M."/>
            <person name="Bao R."/>
            <person name="Beermann A."/>
            <person name="Berns N."/>
            <person name="Bolognesi R."/>
            <person name="Bonneton F."/>
            <person name="Bopp D."/>
            <person name="Brown S.J."/>
            <person name="Bucher G."/>
            <person name="Butts T."/>
            <person name="Chaumot A."/>
            <person name="Denell R.E."/>
            <person name="Ferrier D.E."/>
            <person name="Friedrich M."/>
            <person name="Gordon C.M."/>
            <person name="Jindra M."/>
            <person name="Klingler M."/>
            <person name="Lan Q."/>
            <person name="Lattorff H.M."/>
            <person name="Laudet V."/>
            <person name="von Levetsow C."/>
            <person name="Liu Z."/>
            <person name="Lutz R."/>
            <person name="Lynch J.A."/>
            <person name="da Fonseca R.N."/>
            <person name="Posnien N."/>
            <person name="Reuter R."/>
            <person name="Roth S."/>
            <person name="Savard J."/>
            <person name="Schinko J.B."/>
            <person name="Schmitt C."/>
            <person name="Schoppmeier M."/>
            <person name="Schroder R."/>
            <person name="Shippy T.D."/>
            <person name="Simonnet F."/>
            <person name="Marques-Souza H."/>
            <person name="Tautz D."/>
            <person name="Tomoyasu Y."/>
            <person name="Trauner J."/>
            <person name="Van der Zee M."/>
            <person name="Vervoort M."/>
            <person name="Wittkopp N."/>
            <person name="Wimmer E.A."/>
            <person name="Yang X."/>
            <person name="Jones A.K."/>
            <person name="Sattelle D.B."/>
            <person name="Ebert P.R."/>
            <person name="Nelson D."/>
            <person name="Scott J.G."/>
            <person name="Beeman R.W."/>
            <person name="Muthukrishnan S."/>
            <person name="Kramer K.J."/>
            <person name="Arakane Y."/>
            <person name="Beeman R.W."/>
            <person name="Zhu Q."/>
            <person name="Hogenkamp D."/>
            <person name="Dixit R."/>
            <person name="Oppert B."/>
            <person name="Jiang H."/>
            <person name="Zou Z."/>
            <person name="Marshall J."/>
            <person name="Elpidina E."/>
            <person name="Vinokurov K."/>
            <person name="Oppert C."/>
            <person name="Zou Z."/>
            <person name="Evans J."/>
            <person name="Lu Z."/>
            <person name="Zhao P."/>
            <person name="Sumathipala N."/>
            <person name="Altincicek B."/>
            <person name="Vilcinskas A."/>
            <person name="Williams M."/>
            <person name="Hultmark D."/>
            <person name="Hetru C."/>
            <person name="Jiang H."/>
            <person name="Grimmelikhuijzen C.J."/>
            <person name="Hauser F."/>
            <person name="Cazzamali G."/>
            <person name="Williamson M."/>
            <person name="Park Y."/>
            <person name="Li B."/>
            <person name="Tanaka Y."/>
            <person name="Predel R."/>
            <person name="Neupert S."/>
            <person name="Schachtner J."/>
            <person name="Verleyen P."/>
            <person name="Raible F."/>
            <person name="Bork P."/>
            <person name="Friedrich M."/>
            <person name="Walden K.K."/>
            <person name="Robertson H.M."/>
            <person name="Angeli S."/>
            <person name="Foret S."/>
            <person name="Bucher G."/>
            <person name="Schuetz S."/>
            <person name="Maleszka R."/>
            <person name="Wimmer E.A."/>
            <person name="Beeman R.W."/>
            <person name="Lorenzen M."/>
            <person name="Tomoyasu Y."/>
            <person name="Miller S.C."/>
            <person name="Grossmann D."/>
            <person name="Bucher G."/>
        </authorList>
    </citation>
    <scope>NUCLEOTIDE SEQUENCE [LARGE SCALE GENOMIC DNA]</scope>
    <source>
        <strain evidence="8 9">Georgia GA2</strain>
    </source>
</reference>
<proteinExistence type="inferred from homology"/>
<keyword evidence="3" id="KW-0964">Secreted</keyword>
<name>A0A139WAW8_TRICA</name>
<feature type="domain" description="Sphingomyelin phosphodiesterase C-terminal" evidence="7">
    <location>
        <begin position="289"/>
        <end position="431"/>
    </location>
</feature>
<dbReference type="Pfam" id="PF19272">
    <property type="entry name" value="ASMase_C"/>
    <property type="match status" value="1"/>
</dbReference>
<dbReference type="eggNOG" id="KOG3770">
    <property type="taxonomic scope" value="Eukaryota"/>
</dbReference>
<dbReference type="InterPro" id="IPR004843">
    <property type="entry name" value="Calcineurin-like_PHP"/>
</dbReference>
<dbReference type="PANTHER" id="PTHR10340">
    <property type="entry name" value="SPHINGOMYELIN PHOSPHODIESTERASE"/>
    <property type="match status" value="1"/>
</dbReference>
<sequence length="458" mass="52286">MKSKNVIMWTVCGENGRILDTVIAACYFWHITDIHYYAHHSDAKKGCWRADYDGGSNARNQRRSMGQYGDYSCDAPWELIESAAKTMMSRQNDNVEFVLWTGDALSHNARKLHENVKLQLLQNLTDLLRKTFSSQFVFPALGHDDPMAKKELGRMWSRWLPTDSMHTFAKGGYYMIERKTLKLQIVVLNTNLMKKSDNDDEAAEQWKWLHTVLEKFQRNGETVYLVGHMPPGSDERQRGFSPAHSVYTDYHNKKYLELVRKYADIIVGQFFGHLHSDTFRVIYGTSGRPVSWALLAPSITPKRTTDGANNPGLRIYKFDKDTGQVLDYTQYYLDLSRANSNSKGEAEWTVEYNFSSYYGITEITPNSLHQLADKLTSVNHNTFFDRYYTANAVRMYSNPQTGCDANCAHTHYCAITRVDYQEFANCLKTAASALASSSSLIRAPNFGLCGLVFVISKV</sequence>
<dbReference type="FunFam" id="3.60.21.10:FF:000202">
    <property type="entry name" value="Acid sphingomyelinase-like phosphodiesterase 3b"/>
    <property type="match status" value="1"/>
</dbReference>
<feature type="domain" description="Calcineurin-like phosphoesterase" evidence="6">
    <location>
        <begin position="28"/>
        <end position="276"/>
    </location>
</feature>
<dbReference type="GO" id="GO:0005615">
    <property type="term" value="C:extracellular space"/>
    <property type="evidence" value="ECO:0000318"/>
    <property type="project" value="GO_Central"/>
</dbReference>
<dbReference type="STRING" id="7070.A0A139WAW8"/>
<organism evidence="8 9">
    <name type="scientific">Tribolium castaneum</name>
    <name type="common">Red flour beetle</name>
    <dbReference type="NCBI Taxonomy" id="7070"/>
    <lineage>
        <taxon>Eukaryota</taxon>
        <taxon>Metazoa</taxon>
        <taxon>Ecdysozoa</taxon>
        <taxon>Arthropoda</taxon>
        <taxon>Hexapoda</taxon>
        <taxon>Insecta</taxon>
        <taxon>Pterygota</taxon>
        <taxon>Neoptera</taxon>
        <taxon>Endopterygota</taxon>
        <taxon>Coleoptera</taxon>
        <taxon>Polyphaga</taxon>
        <taxon>Cucujiformia</taxon>
        <taxon>Tenebrionidae</taxon>
        <taxon>Tenebrionidae incertae sedis</taxon>
        <taxon>Tribolium</taxon>
    </lineage>
</organism>
<dbReference type="Pfam" id="PF00149">
    <property type="entry name" value="Metallophos"/>
    <property type="match status" value="1"/>
</dbReference>
<dbReference type="InParanoid" id="A0A139WAW8"/>
<gene>
    <name evidence="8" type="primary">AUGUSTUS-3.0.2_31408</name>
    <name evidence="8" type="ORF">TcasGA2_TC031408</name>
</gene>
<keyword evidence="9" id="KW-1185">Reference proteome</keyword>
<comment type="subcellular location">
    <subcellularLocation>
        <location evidence="1">Secreted</location>
    </subcellularLocation>
</comment>
<keyword evidence="5" id="KW-0325">Glycoprotein</keyword>
<dbReference type="InterPro" id="IPR029052">
    <property type="entry name" value="Metallo-depent_PP-like"/>
</dbReference>
<dbReference type="PANTHER" id="PTHR10340:SF57">
    <property type="entry name" value="METALLOPHOS DOMAIN-CONTAINING PROTEIN"/>
    <property type="match status" value="1"/>
</dbReference>
<dbReference type="AlphaFoldDB" id="A0A139WAW8"/>
<dbReference type="Proteomes" id="UP000007266">
    <property type="component" value="Linkage group 10"/>
</dbReference>
<accession>A0A139WAW8</accession>
<dbReference type="GO" id="GO:0008081">
    <property type="term" value="F:phosphoric diester hydrolase activity"/>
    <property type="evidence" value="ECO:0000318"/>
    <property type="project" value="GO_Central"/>
</dbReference>
<protein>
    <submittedName>
        <fullName evidence="8">Acid sphingomyelinase-like phosphodiesterase 3b</fullName>
    </submittedName>
</protein>
<dbReference type="OMA" id="GNFWHIT"/>
<evidence type="ECO:0000256" key="4">
    <source>
        <dbReference type="ARBA" id="ARBA00022801"/>
    </source>
</evidence>
<dbReference type="SUPFAM" id="SSF56300">
    <property type="entry name" value="Metallo-dependent phosphatases"/>
    <property type="match status" value="1"/>
</dbReference>